<keyword evidence="3" id="KW-0479">Metal-binding</keyword>
<evidence type="ECO:0000256" key="5">
    <source>
        <dbReference type="ARBA" id="ARBA00023002"/>
    </source>
</evidence>
<dbReference type="SUPFAM" id="SSF50022">
    <property type="entry name" value="ISP domain"/>
    <property type="match status" value="1"/>
</dbReference>
<evidence type="ECO:0000256" key="3">
    <source>
        <dbReference type="ARBA" id="ARBA00022723"/>
    </source>
</evidence>
<dbReference type="Gene3D" id="2.102.10.10">
    <property type="entry name" value="Rieske [2Fe-2S] iron-sulphur domain"/>
    <property type="match status" value="1"/>
</dbReference>
<feature type="domain" description="Rieske" evidence="11">
    <location>
        <begin position="1"/>
        <end position="73"/>
    </location>
</feature>
<dbReference type="InterPro" id="IPR045605">
    <property type="entry name" value="KshA-like_C"/>
</dbReference>
<sequence>MVFAGEDGQLNVLDAYCRHMGGDLSQGAGAAAWTTMVQDKMLFAWNDPEGSPPPADVVIPRIEDATRAGWTWYETHVDTNCREVVDNVVDMAHFFSVRFAFPTYFKNIFEGHVAACYGRPS</sequence>
<evidence type="ECO:0000259" key="11">
    <source>
        <dbReference type="PROSITE" id="PS51296"/>
    </source>
</evidence>
<dbReference type="EMBL" id="FOWC01000003">
    <property type="protein sequence ID" value="SFO94550.1"/>
    <property type="molecule type" value="Genomic_DNA"/>
</dbReference>
<evidence type="ECO:0000313" key="12">
    <source>
        <dbReference type="EMBL" id="SFO94550.1"/>
    </source>
</evidence>
<dbReference type="GO" id="GO:0016042">
    <property type="term" value="P:lipid catabolic process"/>
    <property type="evidence" value="ECO:0007669"/>
    <property type="project" value="UniProtKB-KW"/>
</dbReference>
<keyword evidence="2" id="KW-0001">2Fe-2S</keyword>
<dbReference type="Pfam" id="PF19298">
    <property type="entry name" value="KshA_C"/>
    <property type="match status" value="1"/>
</dbReference>
<protein>
    <recommendedName>
        <fullName evidence="9">Rieske-type oxygenase</fullName>
    </recommendedName>
</protein>
<evidence type="ECO:0000256" key="2">
    <source>
        <dbReference type="ARBA" id="ARBA00022714"/>
    </source>
</evidence>
<dbReference type="GO" id="GO:0051537">
    <property type="term" value="F:2 iron, 2 sulfur cluster binding"/>
    <property type="evidence" value="ECO:0007669"/>
    <property type="project" value="UniProtKB-KW"/>
</dbReference>
<reference evidence="12 13" key="1">
    <citation type="submission" date="2016-10" db="EMBL/GenBank/DDBJ databases">
        <authorList>
            <person name="de Groot N.N."/>
        </authorList>
    </citation>
    <scope>NUCLEOTIDE SEQUENCE [LARGE SCALE GENOMIC DNA]</scope>
    <source>
        <strain evidence="12 13">DSM 44637</strain>
    </source>
</reference>
<evidence type="ECO:0000256" key="7">
    <source>
        <dbReference type="ARBA" id="ARBA00023014"/>
    </source>
</evidence>
<dbReference type="Proteomes" id="UP000199137">
    <property type="component" value="Unassembled WGS sequence"/>
</dbReference>
<gene>
    <name evidence="12" type="ORF">SAMN05421854_103523</name>
</gene>
<dbReference type="GO" id="GO:0016705">
    <property type="term" value="F:oxidoreductase activity, acting on paired donors, with incorporation or reduction of molecular oxygen"/>
    <property type="evidence" value="ECO:0007669"/>
    <property type="project" value="UniProtKB-ARBA"/>
</dbReference>
<evidence type="ECO:0000256" key="8">
    <source>
        <dbReference type="ARBA" id="ARBA00023221"/>
    </source>
</evidence>
<keyword evidence="6" id="KW-0408">Iron</keyword>
<proteinExistence type="predicted"/>
<keyword evidence="8" id="KW-0443">Lipid metabolism</keyword>
<dbReference type="SUPFAM" id="SSF55961">
    <property type="entry name" value="Bet v1-like"/>
    <property type="match status" value="1"/>
</dbReference>
<evidence type="ECO:0000256" key="1">
    <source>
        <dbReference type="ARBA" id="ARBA00001962"/>
    </source>
</evidence>
<keyword evidence="7" id="KW-0411">Iron-sulfur</keyword>
<dbReference type="InterPro" id="IPR036922">
    <property type="entry name" value="Rieske_2Fe-2S_sf"/>
</dbReference>
<dbReference type="GO" id="GO:0004497">
    <property type="term" value="F:monooxygenase activity"/>
    <property type="evidence" value="ECO:0007669"/>
    <property type="project" value="UniProtKB-KW"/>
</dbReference>
<keyword evidence="8" id="KW-0753">Steroid metabolism</keyword>
<evidence type="ECO:0000256" key="10">
    <source>
        <dbReference type="ARBA" id="ARBA00046982"/>
    </source>
</evidence>
<dbReference type="AlphaFoldDB" id="A0A1I5LB94"/>
<comment type="cofactor">
    <cofactor evidence="1">
        <name>Fe cation</name>
        <dbReference type="ChEBI" id="CHEBI:24875"/>
    </cofactor>
</comment>
<accession>A0A1I5LB94</accession>
<organism evidence="12 13">
    <name type="scientific">Amycolatopsis rubida</name>
    <dbReference type="NCBI Taxonomy" id="112413"/>
    <lineage>
        <taxon>Bacteria</taxon>
        <taxon>Bacillati</taxon>
        <taxon>Actinomycetota</taxon>
        <taxon>Actinomycetes</taxon>
        <taxon>Pseudonocardiales</taxon>
        <taxon>Pseudonocardiaceae</taxon>
        <taxon>Amycolatopsis</taxon>
    </lineage>
</organism>
<dbReference type="InterPro" id="IPR017941">
    <property type="entry name" value="Rieske_2Fe-2S"/>
</dbReference>
<evidence type="ECO:0000256" key="9">
    <source>
        <dbReference type="ARBA" id="ARBA00030944"/>
    </source>
</evidence>
<keyword evidence="12" id="KW-0503">Monooxygenase</keyword>
<dbReference type="GO" id="GO:0008203">
    <property type="term" value="P:cholesterol metabolic process"/>
    <property type="evidence" value="ECO:0007669"/>
    <property type="project" value="InterPro"/>
</dbReference>
<name>A0A1I5LB94_9PSEU</name>
<evidence type="ECO:0000256" key="6">
    <source>
        <dbReference type="ARBA" id="ARBA00023004"/>
    </source>
</evidence>
<evidence type="ECO:0000256" key="4">
    <source>
        <dbReference type="ARBA" id="ARBA00022963"/>
    </source>
</evidence>
<keyword evidence="4" id="KW-0442">Lipid degradation</keyword>
<keyword evidence="5" id="KW-0560">Oxidoreductase</keyword>
<dbReference type="Gene3D" id="3.90.380.10">
    <property type="entry name" value="Naphthalene 1,2-dioxygenase Alpha Subunit, Chain A, domain 1"/>
    <property type="match status" value="1"/>
</dbReference>
<evidence type="ECO:0000313" key="13">
    <source>
        <dbReference type="Proteomes" id="UP000199137"/>
    </source>
</evidence>
<comment type="subunit">
    <text evidence="10">Homotrimer. The two-component system 3-ketosteroid-9-alpha-monooxygenase is composed of an oxygenase component KshA and a reductase component KshB.</text>
</comment>
<dbReference type="PROSITE" id="PS51296">
    <property type="entry name" value="RIESKE"/>
    <property type="match status" value="1"/>
</dbReference>
<dbReference type="STRING" id="112413.SAMN05421854_103523"/>
<dbReference type="GO" id="GO:0046872">
    <property type="term" value="F:metal ion binding"/>
    <property type="evidence" value="ECO:0007669"/>
    <property type="project" value="UniProtKB-KW"/>
</dbReference>